<reference evidence="1" key="1">
    <citation type="submission" date="2014-11" db="EMBL/GenBank/DDBJ databases">
        <authorList>
            <person name="Amaro Gonzalez C."/>
        </authorList>
    </citation>
    <scope>NUCLEOTIDE SEQUENCE</scope>
</reference>
<protein>
    <submittedName>
        <fullName evidence="1">Uncharacterized protein</fullName>
    </submittedName>
</protein>
<dbReference type="AlphaFoldDB" id="A0A0E9R1K4"/>
<sequence>MGTVNKSVSRGTRVKYMLLPRGIKSPWLIPRCLTQGHGPHPLSEKY</sequence>
<reference evidence="1" key="2">
    <citation type="journal article" date="2015" name="Fish Shellfish Immunol.">
        <title>Early steps in the European eel (Anguilla anguilla)-Vibrio vulnificus interaction in the gills: Role of the RtxA13 toxin.</title>
        <authorList>
            <person name="Callol A."/>
            <person name="Pajuelo D."/>
            <person name="Ebbesson L."/>
            <person name="Teles M."/>
            <person name="MacKenzie S."/>
            <person name="Amaro C."/>
        </authorList>
    </citation>
    <scope>NUCLEOTIDE SEQUENCE</scope>
</reference>
<dbReference type="EMBL" id="GBXM01085521">
    <property type="protein sequence ID" value="JAH23056.1"/>
    <property type="molecule type" value="Transcribed_RNA"/>
</dbReference>
<evidence type="ECO:0000313" key="1">
    <source>
        <dbReference type="EMBL" id="JAH23056.1"/>
    </source>
</evidence>
<proteinExistence type="predicted"/>
<organism evidence="1">
    <name type="scientific">Anguilla anguilla</name>
    <name type="common">European freshwater eel</name>
    <name type="synonym">Muraena anguilla</name>
    <dbReference type="NCBI Taxonomy" id="7936"/>
    <lineage>
        <taxon>Eukaryota</taxon>
        <taxon>Metazoa</taxon>
        <taxon>Chordata</taxon>
        <taxon>Craniata</taxon>
        <taxon>Vertebrata</taxon>
        <taxon>Euteleostomi</taxon>
        <taxon>Actinopterygii</taxon>
        <taxon>Neopterygii</taxon>
        <taxon>Teleostei</taxon>
        <taxon>Anguilliformes</taxon>
        <taxon>Anguillidae</taxon>
        <taxon>Anguilla</taxon>
    </lineage>
</organism>
<accession>A0A0E9R1K4</accession>
<name>A0A0E9R1K4_ANGAN</name>